<proteinExistence type="predicted"/>
<dbReference type="AlphaFoldDB" id="A0A367JLM8"/>
<evidence type="ECO:0000313" key="1">
    <source>
        <dbReference type="EMBL" id="RCH90838.1"/>
    </source>
</evidence>
<accession>A0A367JLM8</accession>
<name>A0A367JLM8_RHIST</name>
<feature type="non-terminal residue" evidence="1">
    <location>
        <position position="66"/>
    </location>
</feature>
<keyword evidence="2" id="KW-1185">Reference proteome</keyword>
<evidence type="ECO:0000313" key="2">
    <source>
        <dbReference type="Proteomes" id="UP000253551"/>
    </source>
</evidence>
<dbReference type="EMBL" id="PJQM01003091">
    <property type="protein sequence ID" value="RCH90838.1"/>
    <property type="molecule type" value="Genomic_DNA"/>
</dbReference>
<gene>
    <name evidence="1" type="ORF">CU098_001047</name>
</gene>
<dbReference type="Proteomes" id="UP000253551">
    <property type="component" value="Unassembled WGS sequence"/>
</dbReference>
<protein>
    <submittedName>
        <fullName evidence="1">Uncharacterized protein</fullName>
    </submittedName>
</protein>
<comment type="caution">
    <text evidence="1">The sequence shown here is derived from an EMBL/GenBank/DDBJ whole genome shotgun (WGS) entry which is preliminary data.</text>
</comment>
<reference evidence="1 2" key="1">
    <citation type="journal article" date="2018" name="G3 (Bethesda)">
        <title>Phylogenetic and Phylogenomic Definition of Rhizopus Species.</title>
        <authorList>
            <person name="Gryganskyi A.P."/>
            <person name="Golan J."/>
            <person name="Dolatabadi S."/>
            <person name="Mondo S."/>
            <person name="Robb S."/>
            <person name="Idnurm A."/>
            <person name="Muszewska A."/>
            <person name="Steczkiewicz K."/>
            <person name="Masonjones S."/>
            <person name="Liao H.L."/>
            <person name="Gajdeczka M.T."/>
            <person name="Anike F."/>
            <person name="Vuek A."/>
            <person name="Anishchenko I.M."/>
            <person name="Voigt K."/>
            <person name="de Hoog G.S."/>
            <person name="Smith M.E."/>
            <person name="Heitman J."/>
            <person name="Vilgalys R."/>
            <person name="Stajich J.E."/>
        </authorList>
    </citation>
    <scope>NUCLEOTIDE SEQUENCE [LARGE SCALE GENOMIC DNA]</scope>
    <source>
        <strain evidence="1 2">LSU 92-RS-03</strain>
    </source>
</reference>
<organism evidence="1 2">
    <name type="scientific">Rhizopus stolonifer</name>
    <name type="common">Rhizopus nigricans</name>
    <dbReference type="NCBI Taxonomy" id="4846"/>
    <lineage>
        <taxon>Eukaryota</taxon>
        <taxon>Fungi</taxon>
        <taxon>Fungi incertae sedis</taxon>
        <taxon>Mucoromycota</taxon>
        <taxon>Mucoromycotina</taxon>
        <taxon>Mucoromycetes</taxon>
        <taxon>Mucorales</taxon>
        <taxon>Mucorineae</taxon>
        <taxon>Rhizopodaceae</taxon>
        <taxon>Rhizopus</taxon>
    </lineage>
</organism>
<sequence length="66" mass="7749">MSKSMIRKYRKALDEYSDVDIMSNDSLSKQPRFGRKRSKKRLNYEYKFTVDPNQPTDAELNGVTLS</sequence>